<dbReference type="InterPro" id="IPR057670">
    <property type="entry name" value="SH3_retrovirus"/>
</dbReference>
<organism evidence="3 4">
    <name type="scientific">Sesamum alatum</name>
    <dbReference type="NCBI Taxonomy" id="300844"/>
    <lineage>
        <taxon>Eukaryota</taxon>
        <taxon>Viridiplantae</taxon>
        <taxon>Streptophyta</taxon>
        <taxon>Embryophyta</taxon>
        <taxon>Tracheophyta</taxon>
        <taxon>Spermatophyta</taxon>
        <taxon>Magnoliopsida</taxon>
        <taxon>eudicotyledons</taxon>
        <taxon>Gunneridae</taxon>
        <taxon>Pentapetalae</taxon>
        <taxon>asterids</taxon>
        <taxon>lamiids</taxon>
        <taxon>Lamiales</taxon>
        <taxon>Pedaliaceae</taxon>
        <taxon>Sesamum</taxon>
    </lineage>
</organism>
<dbReference type="PANTHER" id="PTHR42648">
    <property type="entry name" value="TRANSPOSASE, PUTATIVE-RELATED"/>
    <property type="match status" value="1"/>
</dbReference>
<dbReference type="PANTHER" id="PTHR42648:SF18">
    <property type="entry name" value="RETROTRANSPOSON, UNCLASSIFIED-LIKE PROTEIN"/>
    <property type="match status" value="1"/>
</dbReference>
<proteinExistence type="predicted"/>
<dbReference type="AlphaFoldDB" id="A0AAE2CUL3"/>
<keyword evidence="4" id="KW-1185">Reference proteome</keyword>
<feature type="region of interest" description="Disordered" evidence="1">
    <location>
        <begin position="104"/>
        <end position="140"/>
    </location>
</feature>
<dbReference type="EMBL" id="JACGWO010000002">
    <property type="protein sequence ID" value="KAK4435048.1"/>
    <property type="molecule type" value="Genomic_DNA"/>
</dbReference>
<feature type="region of interest" description="Disordered" evidence="1">
    <location>
        <begin position="1"/>
        <end position="23"/>
    </location>
</feature>
<reference evidence="3" key="1">
    <citation type="submission" date="2020-06" db="EMBL/GenBank/DDBJ databases">
        <authorList>
            <person name="Li T."/>
            <person name="Hu X."/>
            <person name="Zhang T."/>
            <person name="Song X."/>
            <person name="Zhang H."/>
            <person name="Dai N."/>
            <person name="Sheng W."/>
            <person name="Hou X."/>
            <person name="Wei L."/>
        </authorList>
    </citation>
    <scope>NUCLEOTIDE SEQUENCE</scope>
    <source>
        <strain evidence="3">3651</strain>
        <tissue evidence="3">Leaf</tissue>
    </source>
</reference>
<feature type="domain" description="Retroviral polymerase SH3-like" evidence="2">
    <location>
        <begin position="33"/>
        <end position="96"/>
    </location>
</feature>
<feature type="compositionally biased region" description="Polar residues" evidence="1">
    <location>
        <begin position="123"/>
        <end position="136"/>
    </location>
</feature>
<dbReference type="Proteomes" id="UP001293254">
    <property type="component" value="Unassembled WGS sequence"/>
</dbReference>
<reference evidence="3" key="2">
    <citation type="journal article" date="2024" name="Plant">
        <title>Genomic evolution and insights into agronomic trait innovations of Sesamum species.</title>
        <authorList>
            <person name="Miao H."/>
            <person name="Wang L."/>
            <person name="Qu L."/>
            <person name="Liu H."/>
            <person name="Sun Y."/>
            <person name="Le M."/>
            <person name="Wang Q."/>
            <person name="Wei S."/>
            <person name="Zheng Y."/>
            <person name="Lin W."/>
            <person name="Duan Y."/>
            <person name="Cao H."/>
            <person name="Xiong S."/>
            <person name="Wang X."/>
            <person name="Wei L."/>
            <person name="Li C."/>
            <person name="Ma Q."/>
            <person name="Ju M."/>
            <person name="Zhao R."/>
            <person name="Li G."/>
            <person name="Mu C."/>
            <person name="Tian Q."/>
            <person name="Mei H."/>
            <person name="Zhang T."/>
            <person name="Gao T."/>
            <person name="Zhang H."/>
        </authorList>
    </citation>
    <scope>NUCLEOTIDE SEQUENCE</scope>
    <source>
        <strain evidence="3">3651</strain>
    </source>
</reference>
<evidence type="ECO:0000313" key="4">
    <source>
        <dbReference type="Proteomes" id="UP001293254"/>
    </source>
</evidence>
<dbReference type="InterPro" id="IPR039537">
    <property type="entry name" value="Retrotran_Ty1/copia-like"/>
</dbReference>
<gene>
    <name evidence="3" type="ORF">Salat_0668000</name>
</gene>
<protein>
    <recommendedName>
        <fullName evidence="2">Retroviral polymerase SH3-like domain-containing protein</fullName>
    </recommendedName>
</protein>
<evidence type="ECO:0000256" key="1">
    <source>
        <dbReference type="SAM" id="MobiDB-lite"/>
    </source>
</evidence>
<name>A0AAE2CUL3_9LAMI</name>
<comment type="caution">
    <text evidence="3">The sequence shown here is derived from an EMBL/GenBank/DDBJ whole genome shotgun (WGS) entry which is preliminary data.</text>
</comment>
<dbReference type="Pfam" id="PF25597">
    <property type="entry name" value="SH3_retrovirus"/>
    <property type="match status" value="1"/>
</dbReference>
<evidence type="ECO:0000313" key="3">
    <source>
        <dbReference type="EMBL" id="KAK4435048.1"/>
    </source>
</evidence>
<accession>A0AAE2CUL3</accession>
<sequence length="232" mass="25866">MNQSNTKRVHAKTPQEPWSGHKPTITHLRVFGSIAYTHVPDQKRTKLDDKSASYVFIGYDQSSKGYKLYNPSNEKIGISHDVEFDEEGVWEWNDQNKNDHYSPFFDDEEGHMAQPVTPPSTPLPQNIQADEASSSEGPREFRGLRELYDVTKEVTNLSGFTQFCLFAKTEPLDFDDAAGKSGRGRGRAGQRVGLRGRGGAVTEFAVGGRQRRDAVGSSVGLVLGEKMMKKIK</sequence>
<evidence type="ECO:0000259" key="2">
    <source>
        <dbReference type="Pfam" id="PF25597"/>
    </source>
</evidence>